<accession>A0A0K2TFS7</accession>
<organism evidence="1">
    <name type="scientific">Lepeophtheirus salmonis</name>
    <name type="common">Salmon louse</name>
    <name type="synonym">Caligus salmonis</name>
    <dbReference type="NCBI Taxonomy" id="72036"/>
    <lineage>
        <taxon>Eukaryota</taxon>
        <taxon>Metazoa</taxon>
        <taxon>Ecdysozoa</taxon>
        <taxon>Arthropoda</taxon>
        <taxon>Crustacea</taxon>
        <taxon>Multicrustacea</taxon>
        <taxon>Hexanauplia</taxon>
        <taxon>Copepoda</taxon>
        <taxon>Siphonostomatoida</taxon>
        <taxon>Caligidae</taxon>
        <taxon>Lepeophtheirus</taxon>
    </lineage>
</organism>
<evidence type="ECO:0000313" key="1">
    <source>
        <dbReference type="EMBL" id="CDW24725.1"/>
    </source>
</evidence>
<dbReference type="EMBL" id="HACA01007364">
    <property type="protein sequence ID" value="CDW24725.1"/>
    <property type="molecule type" value="Transcribed_RNA"/>
</dbReference>
<name>A0A0K2TFS7_LEPSM</name>
<dbReference type="Pfam" id="PF16062">
    <property type="entry name" value="MavL-like"/>
    <property type="match status" value="1"/>
</dbReference>
<dbReference type="AlphaFoldDB" id="A0A0K2TFS7"/>
<feature type="non-terminal residue" evidence="1">
    <location>
        <position position="448"/>
    </location>
</feature>
<protein>
    <submittedName>
        <fullName evidence="1">Putative LOC101735359 [Bombyx mori]</fullName>
    </submittedName>
</protein>
<dbReference type="OrthoDB" id="6357136at2759"/>
<sequence length="448" mass="50851">MAAILKKLTKKCSGNSTIDIIIKNSEEFDDANPFPIESVRVKRLIKRFPEKINLIEKFAKEAYPIIHEDVLTLITDFLNFKLEHGSKIEKSIYKDMTVPKFVDRLISKRPLVFLGVSDSYVLLDKSGGRRGGFENIGLDGLEIPPLIMKDYLTYDEIKISALLGTSSHTLAINKGGRYNQGKEENPKNYINEAVIVGLVGARFERTGRMERQEILVNKKSEGDFHCASVFSKFYDLAKFPTYEEVSSNSKFLKTRGDGLFNTEVYKKRIRVTAETFLYEADHRAKIAGKKAYAHVVGLGLGVWGIHEDQIQIYVDVFGDILKEHTFNHISDVDFSWISVTNVRGFQNADEINGVKVHISKRNFFDKLSFEDQNKLLVVSWAYDGNSYPGNEFWNGDLVSSGDPQAACSTQISELHNPKINPWFSGTNLHILSKRHKSVLEYNKYLTLA</sequence>
<reference evidence="1" key="1">
    <citation type="submission" date="2014-05" db="EMBL/GenBank/DDBJ databases">
        <authorList>
            <person name="Chronopoulou M."/>
        </authorList>
    </citation>
    <scope>NUCLEOTIDE SEQUENCE</scope>
    <source>
        <tissue evidence="1">Whole organism</tissue>
    </source>
</reference>
<proteinExistence type="predicted"/>
<dbReference type="InterPro" id="IPR032063">
    <property type="entry name" value="MavL-like"/>
</dbReference>